<dbReference type="Gene3D" id="3.90.228.10">
    <property type="match status" value="1"/>
</dbReference>
<dbReference type="InterPro" id="IPR000571">
    <property type="entry name" value="Znf_CCCH"/>
</dbReference>
<evidence type="ECO:0000256" key="4">
    <source>
        <dbReference type="ARBA" id="ARBA00023027"/>
    </source>
</evidence>
<dbReference type="GO" id="GO:0010629">
    <property type="term" value="P:negative regulation of gene expression"/>
    <property type="evidence" value="ECO:0007669"/>
    <property type="project" value="TreeGrafter"/>
</dbReference>
<dbReference type="Proteomes" id="UP000663891">
    <property type="component" value="Unassembled WGS sequence"/>
</dbReference>
<evidence type="ECO:0000313" key="9">
    <source>
        <dbReference type="EMBL" id="CAF0951362.1"/>
    </source>
</evidence>
<keyword evidence="5" id="KW-0539">Nucleus</keyword>
<feature type="compositionally biased region" description="Polar residues" evidence="7">
    <location>
        <begin position="197"/>
        <end position="206"/>
    </location>
</feature>
<keyword evidence="2" id="KW-0328">Glycosyltransferase</keyword>
<feature type="compositionally biased region" description="Basic residues" evidence="7">
    <location>
        <begin position="692"/>
        <end position="705"/>
    </location>
</feature>
<dbReference type="GO" id="GO:0003714">
    <property type="term" value="F:transcription corepressor activity"/>
    <property type="evidence" value="ECO:0007669"/>
    <property type="project" value="TreeGrafter"/>
</dbReference>
<dbReference type="GO" id="GO:0016757">
    <property type="term" value="F:glycosyltransferase activity"/>
    <property type="evidence" value="ECO:0007669"/>
    <property type="project" value="UniProtKB-KW"/>
</dbReference>
<evidence type="ECO:0000256" key="1">
    <source>
        <dbReference type="ARBA" id="ARBA00004123"/>
    </source>
</evidence>
<feature type="region of interest" description="Disordered" evidence="7">
    <location>
        <begin position="656"/>
        <end position="737"/>
    </location>
</feature>
<organism evidence="9 10">
    <name type="scientific">Adineta steineri</name>
    <dbReference type="NCBI Taxonomy" id="433720"/>
    <lineage>
        <taxon>Eukaryota</taxon>
        <taxon>Metazoa</taxon>
        <taxon>Spiralia</taxon>
        <taxon>Gnathifera</taxon>
        <taxon>Rotifera</taxon>
        <taxon>Eurotatoria</taxon>
        <taxon>Bdelloidea</taxon>
        <taxon>Adinetida</taxon>
        <taxon>Adinetidae</taxon>
        <taxon>Adineta</taxon>
    </lineage>
</organism>
<reference evidence="9" key="1">
    <citation type="submission" date="2021-02" db="EMBL/GenBank/DDBJ databases">
        <authorList>
            <person name="Nowell W R."/>
        </authorList>
    </citation>
    <scope>NUCLEOTIDE SEQUENCE</scope>
</reference>
<sequence length="1588" mass="185605">MDINIVNTILRLCFEQQTCLFEVPILSDYCLEQHLCTNSKHVLASVKNYMEIFKISRDRNRIEFFMPFEICRNNYFDNTCQNNGEICSNLHVCYDYFYTNSCRRSSNCPYPHLLIERIHKTILGSLTSLDLDVLTKAFRVYCQSKKHLLNYNTSNMSSSKNSQPTPSSSSINNNNSTTSSTCPTAPNAWRLPATPHINGNSSWKTNNRTNLTSKILPVQQTKNHTPDKGLQIRWTPLKDIQSHFVEVVFSNQGKSNGGPIRTHTTYQHLGIAQVFYQNLDITERVIRHGSITFQSFTFIPRLLQRTIDMRHICLSNISIEITHIPLYINTVSMPYKINRFEFYQNDQKTILVEYNEDIDFSKILSNVRNYPECHGLAIKCIQLYHPETLFIEYDHEYDIKKLFSNEKVFHIKTYPFCAFVHFFSHDDLMRSIKTSLNDSIRMTPIYIDIYSQQHLDNYLQRRQMEFESMKNSLTPQINETEVIQNIELPEKIEPLLPVITNEQIDIPSEIQTEEEISLLKTPETIISNHDDDDEEDNIENIDNDIQASDDDFHDLPSEFDDNDLFLDESIDNNGDMEFLRSAAKNLMSSLSEMEEASSNTNAIDAPHSLLYGDDYIVTIKSRRFALAFLDYTQFRVEKQRNPDKFRLLSSLKKQTAINQNKRKDNQQRDDDTSSPISNIDSDLLLSIETKSNKKKRHRKNKKKKNMNNNDNKDQPEPTPDSANDIEEDDNDGTTHVLNFPTQRLPHVYLDDDLKPCIVVAGEEHHEENGHDANEHDDWHDIKAGGKQVPVSKKSKKRKQHQQEKLNMNIIEQHTLTPTIVPTVPHIRSQSQANEYNSLIIPINCRGFIHNPKLYETFRLRLRRSFPSINIHFQSDTYTIIIDGNIKPNVQQCLHYLNSFQTHKHSLLISYADFPETTITNVMRMQQSTAQVKLINHANYNRIFCSTYRLIDFHLKQQSNPQQCIYCRRSKKKFQITYLEFPCDKQPIKEINSLIQERVLQLLNTRFTYIAIALSADLMRTKRWAGFYKRLSEHKDINKTLLIRKINTIIQVYGLHAHVQQIQTLLTKFLDDNRYETDVIETEQASGIFALFKNDFHEMENLDIFREAELHFVYYHHRHVLLFQCFQEKFEMVKNRIEKMRGYLSTIILPVKSPILSRYYSKSNEMQRIGMASSCMITTEQRIDHNRPNDYLINLKIISRSSENTTKAQKLIKEFEEQKYSTRKIHNHDIHLFTEQDIAVLQKECNTCHVSCKIDQANNIIELEGLSGDFIQIEKLINDLCLISARRALDDIQYSTQWIYYDAITNRPVAFGEIIKQQLEKCYLQKQRGLVNLKDHTGHIRTFDLDKMIEIIHGNNPNLHSTDVKIERRDFKNPQSIQLPPYWTPMTKPWERILLGRRENITEWKANNEIQKLLRLPHMLPEPWLIEIHRIQNPRMFQQYMTHKDNFAARSQANERILYRLAQVNLIDDMCAHGFNRSHTDSAFSAYGHGCHFYCKAIDIDRTATLLAKNFETNSILSQQQTPSKPPVRFLFICKVLVGRYTRGDASMKTCPPGYDSLVNDTLSPEVFVTHHDAQVLPEYLIAYQSAIF</sequence>
<feature type="region of interest" description="Disordered" evidence="7">
    <location>
        <begin position="153"/>
        <end position="206"/>
    </location>
</feature>
<dbReference type="OrthoDB" id="406099at2759"/>
<accession>A0A814D9H2</accession>
<dbReference type="PROSITE" id="PS50103">
    <property type="entry name" value="ZF_C3H1"/>
    <property type="match status" value="1"/>
</dbReference>
<evidence type="ECO:0000256" key="6">
    <source>
        <dbReference type="PROSITE-ProRule" id="PRU00723"/>
    </source>
</evidence>
<keyword evidence="6" id="KW-0862">Zinc</keyword>
<feature type="compositionally biased region" description="Low complexity" evidence="7">
    <location>
        <begin position="157"/>
        <end position="187"/>
    </location>
</feature>
<name>A0A814D9H2_9BILA</name>
<proteinExistence type="predicted"/>
<feature type="domain" description="C3H1-type" evidence="8">
    <location>
        <begin position="92"/>
        <end position="115"/>
    </location>
</feature>
<feature type="region of interest" description="Disordered" evidence="7">
    <location>
        <begin position="764"/>
        <end position="801"/>
    </location>
</feature>
<evidence type="ECO:0000256" key="2">
    <source>
        <dbReference type="ARBA" id="ARBA00022676"/>
    </source>
</evidence>
<evidence type="ECO:0000256" key="5">
    <source>
        <dbReference type="ARBA" id="ARBA00023242"/>
    </source>
</evidence>
<gene>
    <name evidence="9" type="ORF">VCS650_LOCUS12082</name>
</gene>
<feature type="zinc finger region" description="C3H1-type" evidence="6">
    <location>
        <begin position="92"/>
        <end position="115"/>
    </location>
</feature>
<dbReference type="GO" id="GO:0005634">
    <property type="term" value="C:nucleus"/>
    <property type="evidence" value="ECO:0007669"/>
    <property type="project" value="UniProtKB-SubCell"/>
</dbReference>
<evidence type="ECO:0000313" key="10">
    <source>
        <dbReference type="Proteomes" id="UP000663891"/>
    </source>
</evidence>
<dbReference type="SUPFAM" id="SSF56399">
    <property type="entry name" value="ADP-ribosylation"/>
    <property type="match status" value="1"/>
</dbReference>
<evidence type="ECO:0000256" key="7">
    <source>
        <dbReference type="SAM" id="MobiDB-lite"/>
    </source>
</evidence>
<comment type="subcellular location">
    <subcellularLocation>
        <location evidence="1">Nucleus</location>
    </subcellularLocation>
</comment>
<dbReference type="GO" id="GO:0008270">
    <property type="term" value="F:zinc ion binding"/>
    <property type="evidence" value="ECO:0007669"/>
    <property type="project" value="UniProtKB-KW"/>
</dbReference>
<protein>
    <recommendedName>
        <fullName evidence="8">C3H1-type domain-containing protein</fullName>
    </recommendedName>
</protein>
<keyword evidence="4" id="KW-0520">NAD</keyword>
<keyword evidence="3" id="KW-0808">Transferase</keyword>
<comment type="caution">
    <text evidence="9">The sequence shown here is derived from an EMBL/GenBank/DDBJ whole genome shotgun (WGS) entry which is preliminary data.</text>
</comment>
<dbReference type="InterPro" id="IPR052056">
    <property type="entry name" value="Mono-ARTD/PARP"/>
</dbReference>
<evidence type="ECO:0000259" key="8">
    <source>
        <dbReference type="PROSITE" id="PS50103"/>
    </source>
</evidence>
<dbReference type="PANTHER" id="PTHR14453">
    <property type="entry name" value="PARP/ZINC FINGER CCCH TYPE DOMAIN CONTAINING PROTEIN"/>
    <property type="match status" value="1"/>
</dbReference>
<evidence type="ECO:0000256" key="3">
    <source>
        <dbReference type="ARBA" id="ARBA00022679"/>
    </source>
</evidence>
<dbReference type="PANTHER" id="PTHR14453:SF67">
    <property type="entry name" value="POLY [ADP-RIBOSE] POLYMERASE"/>
    <property type="match status" value="1"/>
</dbReference>
<keyword evidence="6" id="KW-0863">Zinc-finger</keyword>
<feature type="compositionally biased region" description="Basic and acidic residues" evidence="7">
    <location>
        <begin position="764"/>
        <end position="783"/>
    </location>
</feature>
<dbReference type="EMBL" id="CAJNON010000092">
    <property type="protein sequence ID" value="CAF0951362.1"/>
    <property type="molecule type" value="Genomic_DNA"/>
</dbReference>
<dbReference type="GO" id="GO:0005737">
    <property type="term" value="C:cytoplasm"/>
    <property type="evidence" value="ECO:0007669"/>
    <property type="project" value="TreeGrafter"/>
</dbReference>
<keyword evidence="6" id="KW-0479">Metal-binding</keyword>
<feature type="compositionally biased region" description="Basic and acidic residues" evidence="7">
    <location>
        <begin position="661"/>
        <end position="671"/>
    </location>
</feature>